<dbReference type="InterPro" id="IPR052269">
    <property type="entry name" value="Golgi-PI4KB_interaction"/>
</dbReference>
<accession>A0A8T3DI50</accession>
<dbReference type="AlphaFoldDB" id="A0A8T3DI50"/>
<dbReference type="InterPro" id="IPR015915">
    <property type="entry name" value="Kelch-typ_b-propeller"/>
</dbReference>
<sequence length="588" mass="65066">MERLGATSELQSRLSSLSVSSFPGITSKNCLTTTQERLQSTDLSQHSHITASLPQMDDSKGLPQSSESNEGDPSEQTMDGETEVSNTNEKGDHPEDGKAALPLLKPPSTWTSLTLKELKTKLRQEKDSMVTVYRGDVMTVHVPTVPEAKRVCWEFATDGYDIGFGIYFDWTPVTSRAITVHISESSDDEDDDEELEGPVSPGDIEKGSKSSSNSNLGEILPVYRQDSHLAVQAGSHEFPVSPIAYATSCNCRCLYPNNSCLIWEGAWRLDLLTETIEKAEKGVYGKVLLTVCGEVKASFTSSTPMLSRKRLASDWLSGQQEDPFPNMHHSGGNQVNAPNSQNVEKCVTYADLKCSKSSTKHSPLLQKQRVWPTDKTPRRTVIGTRGQLTWSSEELGSSQDSTLTSSSKKRKMRLVSVTQSDEEKPVVKLKKKCRAVCPSKRWSQTMCLSDPETAILIGGEVTGHSHCKDSFWKLEIENNFWFPMDFASGPTPPCSRGHSATYDHESKLIYVYGGLSDDQRYGDVYVLNTLTWKWKLLAAKGSVPTLAYHSATIYKKELFVFGGVHPSRAPGGKACSNTLYIFNPEYEL</sequence>
<feature type="compositionally biased region" description="Acidic residues" evidence="2">
    <location>
        <begin position="185"/>
        <end position="196"/>
    </location>
</feature>
<dbReference type="PANTHER" id="PTHR22973">
    <property type="entry name" value="LD35087P"/>
    <property type="match status" value="1"/>
</dbReference>
<dbReference type="GO" id="GO:0000139">
    <property type="term" value="C:Golgi membrane"/>
    <property type="evidence" value="ECO:0007669"/>
    <property type="project" value="TreeGrafter"/>
</dbReference>
<feature type="compositionally biased region" description="Acidic residues" evidence="2">
    <location>
        <begin position="69"/>
        <end position="82"/>
    </location>
</feature>
<dbReference type="InterPro" id="IPR009038">
    <property type="entry name" value="GOLD_dom"/>
</dbReference>
<dbReference type="Pfam" id="PF24681">
    <property type="entry name" value="Kelch_KLHDC2_KLHL20_DRC7"/>
    <property type="match status" value="1"/>
</dbReference>
<feature type="compositionally biased region" description="Low complexity" evidence="2">
    <location>
        <begin position="397"/>
        <end position="406"/>
    </location>
</feature>
<keyword evidence="1" id="KW-0007">Acetylation</keyword>
<proteinExistence type="predicted"/>
<feature type="compositionally biased region" description="Basic and acidic residues" evidence="2">
    <location>
        <begin position="89"/>
        <end position="98"/>
    </location>
</feature>
<dbReference type="Pfam" id="PF13897">
    <property type="entry name" value="GOLD_2"/>
    <property type="match status" value="1"/>
</dbReference>
<dbReference type="Proteomes" id="UP000829720">
    <property type="component" value="Unassembled WGS sequence"/>
</dbReference>
<feature type="region of interest" description="Disordered" evidence="2">
    <location>
        <begin position="183"/>
        <end position="213"/>
    </location>
</feature>
<evidence type="ECO:0000259" key="3">
    <source>
        <dbReference type="Pfam" id="PF13897"/>
    </source>
</evidence>
<evidence type="ECO:0000313" key="4">
    <source>
        <dbReference type="EMBL" id="KAI1895524.1"/>
    </source>
</evidence>
<name>A0A8T3DI50_9TELE</name>
<dbReference type="SUPFAM" id="SSF117281">
    <property type="entry name" value="Kelch motif"/>
    <property type="match status" value="1"/>
</dbReference>
<dbReference type="InterPro" id="IPR036598">
    <property type="entry name" value="GOLD_dom_sf"/>
</dbReference>
<dbReference type="PANTHER" id="PTHR22973:SF3">
    <property type="entry name" value="PROTEIN TMED8"/>
    <property type="match status" value="1"/>
</dbReference>
<dbReference type="EMBL" id="JAERUA010000009">
    <property type="protein sequence ID" value="KAI1895524.1"/>
    <property type="molecule type" value="Genomic_DNA"/>
</dbReference>
<feature type="region of interest" description="Disordered" evidence="2">
    <location>
        <begin position="391"/>
        <end position="417"/>
    </location>
</feature>
<comment type="caution">
    <text evidence="4">The sequence shown here is derived from an EMBL/GenBank/DDBJ whole genome shotgun (WGS) entry which is preliminary data.</text>
</comment>
<feature type="domain" description="GOLD" evidence="3">
    <location>
        <begin position="132"/>
        <end position="247"/>
    </location>
</feature>
<feature type="region of interest" description="Disordered" evidence="2">
    <location>
        <begin position="1"/>
        <end position="106"/>
    </location>
</feature>
<evidence type="ECO:0000256" key="2">
    <source>
        <dbReference type="SAM" id="MobiDB-lite"/>
    </source>
</evidence>
<dbReference type="Gene3D" id="2.60.120.680">
    <property type="entry name" value="GOLD domain"/>
    <property type="match status" value="1"/>
</dbReference>
<feature type="compositionally biased region" description="Polar residues" evidence="2">
    <location>
        <begin position="23"/>
        <end position="53"/>
    </location>
</feature>
<dbReference type="OrthoDB" id="10250130at2759"/>
<evidence type="ECO:0000313" key="5">
    <source>
        <dbReference type="Proteomes" id="UP000829720"/>
    </source>
</evidence>
<gene>
    <name evidence="4" type="ORF">AGOR_G00107140</name>
</gene>
<protein>
    <recommendedName>
        <fullName evidence="3">GOLD domain-containing protein</fullName>
    </recommendedName>
</protein>
<feature type="compositionally biased region" description="Low complexity" evidence="2">
    <location>
        <begin position="8"/>
        <end position="21"/>
    </location>
</feature>
<dbReference type="Gene3D" id="2.120.10.80">
    <property type="entry name" value="Kelch-type beta propeller"/>
    <property type="match status" value="1"/>
</dbReference>
<dbReference type="SUPFAM" id="SSF101576">
    <property type="entry name" value="Supernatant protein factor (SPF), C-terminal domain"/>
    <property type="match status" value="1"/>
</dbReference>
<keyword evidence="5" id="KW-1185">Reference proteome</keyword>
<reference evidence="4" key="1">
    <citation type="submission" date="2021-01" db="EMBL/GenBank/DDBJ databases">
        <authorList>
            <person name="Zahm M."/>
            <person name="Roques C."/>
            <person name="Cabau C."/>
            <person name="Klopp C."/>
            <person name="Donnadieu C."/>
            <person name="Jouanno E."/>
            <person name="Lampietro C."/>
            <person name="Louis A."/>
            <person name="Herpin A."/>
            <person name="Echchiki A."/>
            <person name="Berthelot C."/>
            <person name="Parey E."/>
            <person name="Roest-Crollius H."/>
            <person name="Braasch I."/>
            <person name="Postlethwait J."/>
            <person name="Bobe J."/>
            <person name="Montfort J."/>
            <person name="Bouchez O."/>
            <person name="Begum T."/>
            <person name="Mejri S."/>
            <person name="Adams A."/>
            <person name="Chen W.-J."/>
            <person name="Guiguen Y."/>
        </authorList>
    </citation>
    <scope>NUCLEOTIDE SEQUENCE</scope>
    <source>
        <tissue evidence="4">Blood</tissue>
    </source>
</reference>
<evidence type="ECO:0000256" key="1">
    <source>
        <dbReference type="ARBA" id="ARBA00022990"/>
    </source>
</evidence>
<organism evidence="4 5">
    <name type="scientific">Albula goreensis</name>
    <dbReference type="NCBI Taxonomy" id="1534307"/>
    <lineage>
        <taxon>Eukaryota</taxon>
        <taxon>Metazoa</taxon>
        <taxon>Chordata</taxon>
        <taxon>Craniata</taxon>
        <taxon>Vertebrata</taxon>
        <taxon>Euteleostomi</taxon>
        <taxon>Actinopterygii</taxon>
        <taxon>Neopterygii</taxon>
        <taxon>Teleostei</taxon>
        <taxon>Albuliformes</taxon>
        <taxon>Albulidae</taxon>
        <taxon>Albula</taxon>
    </lineage>
</organism>